<dbReference type="EMBL" id="GBRH01217126">
    <property type="protein sequence ID" value="JAD80769.1"/>
    <property type="molecule type" value="Transcribed_RNA"/>
</dbReference>
<proteinExistence type="predicted"/>
<dbReference type="AlphaFoldDB" id="A0A0A9CWR5"/>
<accession>A0A0A9CWR5</accession>
<reference evidence="1" key="1">
    <citation type="submission" date="2014-09" db="EMBL/GenBank/DDBJ databases">
        <authorList>
            <person name="Magalhaes I.L.F."/>
            <person name="Oliveira U."/>
            <person name="Santos F.R."/>
            <person name="Vidigal T.H.D.A."/>
            <person name="Brescovit A.D."/>
            <person name="Santos A.J."/>
        </authorList>
    </citation>
    <scope>NUCLEOTIDE SEQUENCE</scope>
    <source>
        <tissue evidence="1">Shoot tissue taken approximately 20 cm above the soil surface</tissue>
    </source>
</reference>
<organism evidence="1">
    <name type="scientific">Arundo donax</name>
    <name type="common">Giant reed</name>
    <name type="synonym">Donax arundinaceus</name>
    <dbReference type="NCBI Taxonomy" id="35708"/>
    <lineage>
        <taxon>Eukaryota</taxon>
        <taxon>Viridiplantae</taxon>
        <taxon>Streptophyta</taxon>
        <taxon>Embryophyta</taxon>
        <taxon>Tracheophyta</taxon>
        <taxon>Spermatophyta</taxon>
        <taxon>Magnoliopsida</taxon>
        <taxon>Liliopsida</taxon>
        <taxon>Poales</taxon>
        <taxon>Poaceae</taxon>
        <taxon>PACMAD clade</taxon>
        <taxon>Arundinoideae</taxon>
        <taxon>Arundineae</taxon>
        <taxon>Arundo</taxon>
    </lineage>
</organism>
<sequence length="94" mass="10605">MGQGGNHTIPQLQGDHTQLMRATNQLHSISYPPCDLRFSLPIRNSVDPASTDATNQTPFFYQNTAPIILVPIILNIRYGYTKLHMSNQTHPKFI</sequence>
<protein>
    <submittedName>
        <fullName evidence="1">Uncharacterized protein</fullName>
    </submittedName>
</protein>
<reference evidence="1" key="2">
    <citation type="journal article" date="2015" name="Data Brief">
        <title>Shoot transcriptome of the giant reed, Arundo donax.</title>
        <authorList>
            <person name="Barrero R.A."/>
            <person name="Guerrero F.D."/>
            <person name="Moolhuijzen P."/>
            <person name="Goolsby J.A."/>
            <person name="Tidwell J."/>
            <person name="Bellgard S.E."/>
            <person name="Bellgard M.I."/>
        </authorList>
    </citation>
    <scope>NUCLEOTIDE SEQUENCE</scope>
    <source>
        <tissue evidence="1">Shoot tissue taken approximately 20 cm above the soil surface</tissue>
    </source>
</reference>
<name>A0A0A9CWR5_ARUDO</name>
<evidence type="ECO:0000313" key="1">
    <source>
        <dbReference type="EMBL" id="JAD80769.1"/>
    </source>
</evidence>